<gene>
    <name evidence="2" type="ORF">L2749_21565</name>
</gene>
<dbReference type="RefSeq" id="WP_188927214.1">
    <property type="nucleotide sequence ID" value="NZ_BMQI01000095.1"/>
</dbReference>
<protein>
    <submittedName>
        <fullName evidence="2">Uncharacterized protein</fullName>
    </submittedName>
</protein>
<evidence type="ECO:0000256" key="1">
    <source>
        <dbReference type="SAM" id="MobiDB-lite"/>
    </source>
</evidence>
<feature type="region of interest" description="Disordered" evidence="1">
    <location>
        <begin position="1"/>
        <end position="28"/>
    </location>
</feature>
<sequence length="74" mass="7980">MNKVEQQFSGIFAPKQLDEPIAADGNTSDVKATSNTVANADIQLSEPQISQLLISHPHLITQHLKMLLSQNVGG</sequence>
<reference evidence="2" key="1">
    <citation type="submission" date="2022-01" db="EMBL/GenBank/DDBJ databases">
        <title>Whole genome-based taxonomy of the Shewanellaceae.</title>
        <authorList>
            <person name="Martin-Rodriguez A.J."/>
        </authorList>
    </citation>
    <scope>NUCLEOTIDE SEQUENCE</scope>
    <source>
        <strain evidence="2">DSM 23803</strain>
    </source>
</reference>
<organism evidence="2 3">
    <name type="scientific">Shewanella algicola</name>
    <dbReference type="NCBI Taxonomy" id="640633"/>
    <lineage>
        <taxon>Bacteria</taxon>
        <taxon>Pseudomonadati</taxon>
        <taxon>Pseudomonadota</taxon>
        <taxon>Gammaproteobacteria</taxon>
        <taxon>Alteromonadales</taxon>
        <taxon>Shewanellaceae</taxon>
        <taxon>Shewanella</taxon>
    </lineage>
</organism>
<dbReference type="Proteomes" id="UP001139408">
    <property type="component" value="Unassembled WGS sequence"/>
</dbReference>
<keyword evidence="3" id="KW-1185">Reference proteome</keyword>
<accession>A0A9X1ZBN3</accession>
<evidence type="ECO:0000313" key="2">
    <source>
        <dbReference type="EMBL" id="MCL1107789.1"/>
    </source>
</evidence>
<evidence type="ECO:0000313" key="3">
    <source>
        <dbReference type="Proteomes" id="UP001139408"/>
    </source>
</evidence>
<dbReference type="EMBL" id="JAKILJ010000093">
    <property type="protein sequence ID" value="MCL1107789.1"/>
    <property type="molecule type" value="Genomic_DNA"/>
</dbReference>
<dbReference type="AlphaFoldDB" id="A0A9X1ZBN3"/>
<name>A0A9X1ZBN3_9GAMM</name>
<proteinExistence type="predicted"/>
<comment type="caution">
    <text evidence="2">The sequence shown here is derived from an EMBL/GenBank/DDBJ whole genome shotgun (WGS) entry which is preliminary data.</text>
</comment>